<name>A0AAD4NJC0_9BILA</name>
<keyword evidence="5 11" id="KW-0812">Transmembrane</keyword>
<evidence type="ECO:0000313" key="13">
    <source>
        <dbReference type="Proteomes" id="UP001201812"/>
    </source>
</evidence>
<keyword evidence="13" id="KW-1185">Reference proteome</keyword>
<evidence type="ECO:0000313" key="12">
    <source>
        <dbReference type="EMBL" id="KAI1729271.1"/>
    </source>
</evidence>
<evidence type="ECO:0000256" key="4">
    <source>
        <dbReference type="ARBA" id="ARBA00022448"/>
    </source>
</evidence>
<comment type="subcellular location">
    <subcellularLocation>
        <location evidence="1">Golgi apparatus membrane</location>
        <topology evidence="1">Single-pass type IV membrane protein</topology>
    </subcellularLocation>
</comment>
<keyword evidence="10" id="KW-0931">ER-Golgi transport</keyword>
<organism evidence="12 13">
    <name type="scientific">Ditylenchus destructor</name>
    <dbReference type="NCBI Taxonomy" id="166010"/>
    <lineage>
        <taxon>Eukaryota</taxon>
        <taxon>Metazoa</taxon>
        <taxon>Ecdysozoa</taxon>
        <taxon>Nematoda</taxon>
        <taxon>Chromadorea</taxon>
        <taxon>Rhabditida</taxon>
        <taxon>Tylenchina</taxon>
        <taxon>Tylenchomorpha</taxon>
        <taxon>Sphaerularioidea</taxon>
        <taxon>Anguinidae</taxon>
        <taxon>Anguininae</taxon>
        <taxon>Ditylenchus</taxon>
    </lineage>
</organism>
<protein>
    <recommendedName>
        <fullName evidence="3 10">Golgi SNAP receptor complex member 1</fullName>
    </recommendedName>
</protein>
<dbReference type="GO" id="GO:0005484">
    <property type="term" value="F:SNAP receptor activity"/>
    <property type="evidence" value="ECO:0007669"/>
    <property type="project" value="TreeGrafter"/>
</dbReference>
<evidence type="ECO:0000256" key="5">
    <source>
        <dbReference type="ARBA" id="ARBA00022692"/>
    </source>
</evidence>
<reference evidence="12" key="1">
    <citation type="submission" date="2022-01" db="EMBL/GenBank/DDBJ databases">
        <title>Genome Sequence Resource for Two Populations of Ditylenchus destructor, the Migratory Endoparasitic Phytonematode.</title>
        <authorList>
            <person name="Zhang H."/>
            <person name="Lin R."/>
            <person name="Xie B."/>
        </authorList>
    </citation>
    <scope>NUCLEOTIDE SEQUENCE</scope>
    <source>
        <strain evidence="12">BazhouSP</strain>
    </source>
</reference>
<dbReference type="EMBL" id="JAKKPZ010000001">
    <property type="protein sequence ID" value="KAI1729271.1"/>
    <property type="molecule type" value="Genomic_DNA"/>
</dbReference>
<dbReference type="GO" id="GO:0048219">
    <property type="term" value="P:inter-Golgi cisterna vesicle-mediated transport"/>
    <property type="evidence" value="ECO:0007669"/>
    <property type="project" value="TreeGrafter"/>
</dbReference>
<dbReference type="GO" id="GO:0031201">
    <property type="term" value="C:SNARE complex"/>
    <property type="evidence" value="ECO:0007669"/>
    <property type="project" value="TreeGrafter"/>
</dbReference>
<dbReference type="GO" id="GO:0015031">
    <property type="term" value="P:protein transport"/>
    <property type="evidence" value="ECO:0007669"/>
    <property type="project" value="UniProtKB-KW"/>
</dbReference>
<sequence length="233" mass="26615">MSSDWDEMRRKARLLENEIDSKLVSLNKINSSGAVNFNADHSRVVNKRAVFESLSSDVENLISKLTKLNNDMTDYVEMNKSQHNGPALHHTVRRHREILRDYGTEFNRACTNIKNQLEREDLLSGGSTSDSEFSAINNRAKSSDYLLRENDSINSCDRLVDEHISIAMSVKENLQSQKSGLGDINKRIQHLTRKYPAINNVINKIRVKKRKDTIILAAVISTCLILLFIYVMH</sequence>
<evidence type="ECO:0000256" key="1">
    <source>
        <dbReference type="ARBA" id="ARBA00004409"/>
    </source>
</evidence>
<keyword evidence="8 10" id="KW-0333">Golgi apparatus</keyword>
<comment type="subunit">
    <text evidence="10">Component of several multiprotein Golgi SNARE complexes.</text>
</comment>
<dbReference type="GO" id="GO:0000139">
    <property type="term" value="C:Golgi membrane"/>
    <property type="evidence" value="ECO:0007669"/>
    <property type="project" value="UniProtKB-SubCell"/>
</dbReference>
<comment type="similarity">
    <text evidence="2 10">Belongs to the GOSR1 family.</text>
</comment>
<evidence type="ECO:0000256" key="10">
    <source>
        <dbReference type="PIRNR" id="PIRNR027109"/>
    </source>
</evidence>
<evidence type="ECO:0000256" key="2">
    <source>
        <dbReference type="ARBA" id="ARBA00008473"/>
    </source>
</evidence>
<evidence type="ECO:0000256" key="6">
    <source>
        <dbReference type="ARBA" id="ARBA00022927"/>
    </source>
</evidence>
<evidence type="ECO:0000256" key="11">
    <source>
        <dbReference type="SAM" id="Phobius"/>
    </source>
</evidence>
<dbReference type="Proteomes" id="UP001201812">
    <property type="component" value="Unassembled WGS sequence"/>
</dbReference>
<keyword evidence="4 10" id="KW-0813">Transport</keyword>
<keyword evidence="7 11" id="KW-1133">Transmembrane helix</keyword>
<evidence type="ECO:0000256" key="3">
    <source>
        <dbReference type="ARBA" id="ARBA00015612"/>
    </source>
</evidence>
<accession>A0AAD4NJC0</accession>
<dbReference type="PANTHER" id="PTHR21094">
    <property type="entry name" value="GOS-28 SNARE- RELATED"/>
    <property type="match status" value="1"/>
</dbReference>
<gene>
    <name evidence="12" type="ORF">DdX_01503</name>
</gene>
<evidence type="ECO:0000256" key="8">
    <source>
        <dbReference type="ARBA" id="ARBA00023034"/>
    </source>
</evidence>
<dbReference type="GO" id="GO:0005801">
    <property type="term" value="C:cis-Golgi network"/>
    <property type="evidence" value="ECO:0007669"/>
    <property type="project" value="InterPro"/>
</dbReference>
<dbReference type="PIRSF" id="PIRSF027109">
    <property type="entry name" value="Golgi_SNARE"/>
    <property type="match status" value="1"/>
</dbReference>
<dbReference type="InterPro" id="IPR023601">
    <property type="entry name" value="Golgi_SNAP_su1"/>
</dbReference>
<dbReference type="GO" id="GO:0006888">
    <property type="term" value="P:endoplasmic reticulum to Golgi vesicle-mediated transport"/>
    <property type="evidence" value="ECO:0007669"/>
    <property type="project" value="InterPro"/>
</dbReference>
<dbReference type="PANTHER" id="PTHR21094:SF2">
    <property type="entry name" value="GOLGI SNAP RECEPTOR COMPLEX MEMBER 1"/>
    <property type="match status" value="1"/>
</dbReference>
<dbReference type="AlphaFoldDB" id="A0AAD4NJC0"/>
<feature type="transmembrane region" description="Helical" evidence="11">
    <location>
        <begin position="214"/>
        <end position="232"/>
    </location>
</feature>
<dbReference type="GO" id="GO:0006906">
    <property type="term" value="P:vesicle fusion"/>
    <property type="evidence" value="ECO:0007669"/>
    <property type="project" value="TreeGrafter"/>
</dbReference>
<keyword evidence="6 10" id="KW-0653">Protein transport</keyword>
<evidence type="ECO:0000256" key="7">
    <source>
        <dbReference type="ARBA" id="ARBA00022989"/>
    </source>
</evidence>
<dbReference type="Pfam" id="PF12352">
    <property type="entry name" value="V-SNARE_C"/>
    <property type="match status" value="1"/>
</dbReference>
<proteinExistence type="inferred from homology"/>
<keyword evidence="9 10" id="KW-0472">Membrane</keyword>
<keyword evidence="12" id="KW-0675">Receptor</keyword>
<dbReference type="GO" id="GO:0005797">
    <property type="term" value="C:Golgi medial cisterna"/>
    <property type="evidence" value="ECO:0007669"/>
    <property type="project" value="TreeGrafter"/>
</dbReference>
<comment type="caution">
    <text evidence="12">The sequence shown here is derived from an EMBL/GenBank/DDBJ whole genome shotgun (WGS) entry which is preliminary data.</text>
</comment>
<comment type="function">
    <text evidence="10">Involved in transport from the ER to the Golgi apparatus as well as in intra-Golgi transport. It belongs to a super-family of proteins called t-SNAREs or soluble NSF (N-ethylmaleimide-sensitive factor) attachment protein receptor.</text>
</comment>
<evidence type="ECO:0000256" key="9">
    <source>
        <dbReference type="ARBA" id="ARBA00023136"/>
    </source>
</evidence>